<reference evidence="3 4" key="1">
    <citation type="submission" date="2017-09" db="EMBL/GenBank/DDBJ databases">
        <title>Depth-based differentiation of microbial function through sediment-hosted aquifers and enrichment of novel symbionts in the deep terrestrial subsurface.</title>
        <authorList>
            <person name="Probst A.J."/>
            <person name="Ladd B."/>
            <person name="Jarett J.K."/>
            <person name="Geller-Mcgrath D.E."/>
            <person name="Sieber C.M."/>
            <person name="Emerson J.B."/>
            <person name="Anantharaman K."/>
            <person name="Thomas B.C."/>
            <person name="Malmstrom R."/>
            <person name="Stieglmeier M."/>
            <person name="Klingl A."/>
            <person name="Woyke T."/>
            <person name="Ryan C.M."/>
            <person name="Banfield J.F."/>
        </authorList>
    </citation>
    <scope>NUCLEOTIDE SEQUENCE [LARGE SCALE GENOMIC DNA]</scope>
    <source>
        <strain evidence="3">CG11_big_fil_rev_8_21_14_0_20_45_26</strain>
    </source>
</reference>
<dbReference type="AlphaFoldDB" id="A0A2H0LNA8"/>
<dbReference type="InterPro" id="IPR039567">
    <property type="entry name" value="Gly-zipper"/>
</dbReference>
<evidence type="ECO:0000313" key="4">
    <source>
        <dbReference type="Proteomes" id="UP000230859"/>
    </source>
</evidence>
<accession>A0A2H0LNA8</accession>
<evidence type="ECO:0000313" key="3">
    <source>
        <dbReference type="EMBL" id="PIQ85922.1"/>
    </source>
</evidence>
<organism evidence="3 4">
    <name type="scientific">Candidatus Abzuiibacterium crystallinum</name>
    <dbReference type="NCBI Taxonomy" id="1974748"/>
    <lineage>
        <taxon>Bacteria</taxon>
        <taxon>Pseudomonadati</taxon>
        <taxon>Candidatus Omnitrophota</taxon>
        <taxon>Candidatus Abzuiibacterium</taxon>
    </lineage>
</organism>
<name>A0A2H0LNA8_9BACT</name>
<evidence type="ECO:0000256" key="1">
    <source>
        <dbReference type="SAM" id="SignalP"/>
    </source>
</evidence>
<sequence>MKIRNRWFSMMALAAFLIYLAGCASPSNPGGLTEREVGGLTGAGFGAGTGAIIGSATGNAAAGTAIGLPIGLAAGALIGEGMRQTREEARQAAREEVMAQLYGSSTPSVRYVQTDMEKNFTKYNPKTGQRFPDQYMLDPMTGDKLEFIK</sequence>
<keyword evidence="1" id="KW-0732">Signal</keyword>
<feature type="signal peptide" evidence="1">
    <location>
        <begin position="1"/>
        <end position="24"/>
    </location>
</feature>
<comment type="caution">
    <text evidence="3">The sequence shown here is derived from an EMBL/GenBank/DDBJ whole genome shotgun (WGS) entry which is preliminary data.</text>
</comment>
<proteinExistence type="predicted"/>
<dbReference type="Pfam" id="PF13488">
    <property type="entry name" value="Gly-zipper_Omp"/>
    <property type="match status" value="1"/>
</dbReference>
<dbReference type="Proteomes" id="UP000230859">
    <property type="component" value="Unassembled WGS sequence"/>
</dbReference>
<feature type="domain" description="Glycine zipper" evidence="2">
    <location>
        <begin position="41"/>
        <end position="83"/>
    </location>
</feature>
<feature type="chain" id="PRO_5013755831" description="Glycine zipper domain-containing protein" evidence="1">
    <location>
        <begin position="25"/>
        <end position="149"/>
    </location>
</feature>
<protein>
    <recommendedName>
        <fullName evidence="2">Glycine zipper domain-containing protein</fullName>
    </recommendedName>
</protein>
<evidence type="ECO:0000259" key="2">
    <source>
        <dbReference type="Pfam" id="PF13488"/>
    </source>
</evidence>
<gene>
    <name evidence="3" type="ORF">COV74_07070</name>
</gene>
<dbReference type="EMBL" id="PCVY01000058">
    <property type="protein sequence ID" value="PIQ85922.1"/>
    <property type="molecule type" value="Genomic_DNA"/>
</dbReference>